<dbReference type="Proteomes" id="UP001165186">
    <property type="component" value="Unassembled WGS sequence"/>
</dbReference>
<reference evidence="1" key="1">
    <citation type="submission" date="2024-09" db="EMBL/GenBank/DDBJ databases">
        <title>Draft Genome Sequences of Neofusicoccum parvum.</title>
        <authorList>
            <person name="Ashida A."/>
            <person name="Camagna M."/>
            <person name="Tanaka A."/>
            <person name="Takemoto D."/>
        </authorList>
    </citation>
    <scope>NUCLEOTIDE SEQUENCE</scope>
    <source>
        <strain evidence="1">PPO83</strain>
    </source>
</reference>
<accession>A0ACB5S1W6</accession>
<evidence type="ECO:0000313" key="1">
    <source>
        <dbReference type="EMBL" id="GME26805.1"/>
    </source>
</evidence>
<proteinExistence type="predicted"/>
<comment type="caution">
    <text evidence="1">The sequence shown here is derived from an EMBL/GenBank/DDBJ whole genome shotgun (WGS) entry which is preliminary data.</text>
</comment>
<evidence type="ECO:0000313" key="2">
    <source>
        <dbReference type="Proteomes" id="UP001165186"/>
    </source>
</evidence>
<keyword evidence="2" id="KW-1185">Reference proteome</keyword>
<dbReference type="EMBL" id="BSXG01000031">
    <property type="protein sequence ID" value="GME26805.1"/>
    <property type="molecule type" value="Genomic_DNA"/>
</dbReference>
<protein>
    <submittedName>
        <fullName evidence="1">Ring finger domain protein</fullName>
    </submittedName>
</protein>
<name>A0ACB5S1W6_9PEZI</name>
<sequence length="106" mass="11151">MGAPDPTAGMSGVATPAQQLSQPRTSGRKRKPVSYAEDQPNAVLEAPPQKRRSKAVARAASALEDGTDGSALSRPAKQAGKAKGKAPATTIEKRLKRQDLNAKLYQ</sequence>
<organism evidence="1 2">
    <name type="scientific">Neofusicoccum parvum</name>
    <dbReference type="NCBI Taxonomy" id="310453"/>
    <lineage>
        <taxon>Eukaryota</taxon>
        <taxon>Fungi</taxon>
        <taxon>Dikarya</taxon>
        <taxon>Ascomycota</taxon>
        <taxon>Pezizomycotina</taxon>
        <taxon>Dothideomycetes</taxon>
        <taxon>Dothideomycetes incertae sedis</taxon>
        <taxon>Botryosphaeriales</taxon>
        <taxon>Botryosphaeriaceae</taxon>
        <taxon>Neofusicoccum</taxon>
    </lineage>
</organism>
<gene>
    <name evidence="1" type="primary">g12605</name>
    <name evidence="1" type="ORF">NpPPO83_00012605</name>
</gene>